<accession>A0A7J3SLF4</accession>
<comment type="caution">
    <text evidence="1">The sequence shown here is derived from an EMBL/GenBank/DDBJ whole genome shotgun (WGS) entry which is preliminary data.</text>
</comment>
<keyword evidence="1" id="KW-0808">Transferase</keyword>
<dbReference type="PANTHER" id="PTHR45947:SF3">
    <property type="entry name" value="SULFOQUINOVOSYL TRANSFERASE SQD2"/>
    <property type="match status" value="1"/>
</dbReference>
<organism evidence="1">
    <name type="scientific">Fervidicoccus fontis</name>
    <dbReference type="NCBI Taxonomy" id="683846"/>
    <lineage>
        <taxon>Archaea</taxon>
        <taxon>Thermoproteota</taxon>
        <taxon>Thermoprotei</taxon>
        <taxon>Fervidicoccales</taxon>
        <taxon>Fervidicoccaceae</taxon>
        <taxon>Fervidicoccus</taxon>
    </lineage>
</organism>
<dbReference type="AlphaFoldDB" id="A0A7J3SLF4"/>
<dbReference type="Gene3D" id="3.40.50.2000">
    <property type="entry name" value="Glycogen Phosphorylase B"/>
    <property type="match status" value="2"/>
</dbReference>
<dbReference type="EMBL" id="DTLS01000130">
    <property type="protein sequence ID" value="HGZ60460.1"/>
    <property type="molecule type" value="Genomic_DNA"/>
</dbReference>
<protein>
    <submittedName>
        <fullName evidence="1">Glycosyltransferase</fullName>
    </submittedName>
</protein>
<dbReference type="Pfam" id="PF13692">
    <property type="entry name" value="Glyco_trans_1_4"/>
    <property type="match status" value="1"/>
</dbReference>
<dbReference type="PANTHER" id="PTHR45947">
    <property type="entry name" value="SULFOQUINOVOSYL TRANSFERASE SQD2"/>
    <property type="match status" value="1"/>
</dbReference>
<evidence type="ECO:0000313" key="1">
    <source>
        <dbReference type="EMBL" id="HGZ60460.1"/>
    </source>
</evidence>
<proteinExistence type="predicted"/>
<dbReference type="CDD" id="cd03801">
    <property type="entry name" value="GT4_PimA-like"/>
    <property type="match status" value="1"/>
</dbReference>
<reference evidence="1" key="1">
    <citation type="journal article" date="2020" name="mSystems">
        <title>Genome- and Community-Level Interaction Insights into Carbon Utilization and Element Cycling Functions of Hydrothermarchaeota in Hydrothermal Sediment.</title>
        <authorList>
            <person name="Zhou Z."/>
            <person name="Liu Y."/>
            <person name="Xu W."/>
            <person name="Pan J."/>
            <person name="Luo Z.H."/>
            <person name="Li M."/>
        </authorList>
    </citation>
    <scope>NUCLEOTIDE SEQUENCE [LARGE SCALE GENOMIC DNA]</scope>
    <source>
        <strain evidence="1">SpSt-885</strain>
    </source>
</reference>
<dbReference type="InterPro" id="IPR050194">
    <property type="entry name" value="Glycosyltransferase_grp1"/>
</dbReference>
<dbReference type="GO" id="GO:0016757">
    <property type="term" value="F:glycosyltransferase activity"/>
    <property type="evidence" value="ECO:0007669"/>
    <property type="project" value="TreeGrafter"/>
</dbReference>
<gene>
    <name evidence="1" type="ORF">ENW83_04555</name>
</gene>
<sequence>MNMRIVTLCNWFYPEASGKELATFLHIRALANEGFKFIVITNTSGNNYTKEIINHAIEIHRFPQIKYSELADLFYLKNYNKLMSQADKFYVLGKFNLLFLMKTKFKKPIITHLHDYFPFCPYGIAYNRDNYSPCYSKSARKCYRCISHKPFVIRIPKLFLSYSYEYFVEHFSNLILFPSQASRNLAIKLNPRITYKSFVVYNHLLSISYTPIYGNDIGFFGGLSVEKGAYFLIKAWRRIFNKYSTKLHMSRSLDLPSYMEKLNIIPYGNLRGHIYNEVYKRIKAVVVPSLCPDTAPYVPVEACLRGRIVIASKIGGIPEYVGDLPGVKLVPPNDINALSDALEWVLSLNRNEATELGIKNREEILRRFDAGRITRLLIKIFEVV</sequence>
<name>A0A7J3SLF4_9CREN</name>
<dbReference type="SUPFAM" id="SSF53756">
    <property type="entry name" value="UDP-Glycosyltransferase/glycogen phosphorylase"/>
    <property type="match status" value="1"/>
</dbReference>